<keyword evidence="4" id="KW-1185">Reference proteome</keyword>
<evidence type="ECO:0008006" key="5">
    <source>
        <dbReference type="Google" id="ProtNLM"/>
    </source>
</evidence>
<evidence type="ECO:0000313" key="4">
    <source>
        <dbReference type="Proteomes" id="UP000032503"/>
    </source>
</evidence>
<comment type="caution">
    <text evidence="3">The sequence shown here is derived from an EMBL/GenBank/DDBJ whole genome shotgun (WGS) entry which is preliminary data.</text>
</comment>
<evidence type="ECO:0000313" key="3">
    <source>
        <dbReference type="EMBL" id="KJC63673.1"/>
    </source>
</evidence>
<protein>
    <recommendedName>
        <fullName evidence="5">Meckel syndrome type 1 protein</fullName>
    </recommendedName>
</protein>
<feature type="region of interest" description="Disordered" evidence="1">
    <location>
        <begin position="60"/>
        <end position="98"/>
    </location>
</feature>
<keyword evidence="2" id="KW-0472">Membrane</keyword>
<dbReference type="Proteomes" id="UP000032503">
    <property type="component" value="Unassembled WGS sequence"/>
</dbReference>
<accession>A0ABR5CDI1</accession>
<feature type="compositionally biased region" description="Low complexity" evidence="1">
    <location>
        <begin position="60"/>
        <end position="71"/>
    </location>
</feature>
<name>A0ABR5CDI1_9MICO</name>
<keyword evidence="2" id="KW-1133">Transmembrane helix</keyword>
<sequence length="149" mass="14825">MPARDHANMTVAEREFTFDSLLAEFGDPDASAQVDAGSAPATPAAAAAVAAAAAAPSPVPAAAPVAHTAPPQRRQIPDVAAASPAPMRRSDAKAAAQAPIAQVPAPFAAPRRRAARLSLPMPPAGVLKLGGLVAVAGISLTLAYVALSR</sequence>
<feature type="transmembrane region" description="Helical" evidence="2">
    <location>
        <begin position="126"/>
        <end position="147"/>
    </location>
</feature>
<evidence type="ECO:0000256" key="1">
    <source>
        <dbReference type="SAM" id="MobiDB-lite"/>
    </source>
</evidence>
<proteinExistence type="predicted"/>
<gene>
    <name evidence="3" type="ORF">TZ00_14320</name>
</gene>
<evidence type="ECO:0000256" key="2">
    <source>
        <dbReference type="SAM" id="Phobius"/>
    </source>
</evidence>
<reference evidence="3 4" key="1">
    <citation type="journal article" date="2001" name="Int. J. Syst. Evol. Microbiol.">
        <title>Agreia bicolorata gen. nov., sp. nov., to accommodate actinobacteria isolated from narrow reed grass infected by the nematode Heteroanguina graminophila.</title>
        <authorList>
            <person name="Evtushenko L.I."/>
            <person name="Dorofeeva L.V."/>
            <person name="Dobrovolskaya T.G."/>
            <person name="Streshinskaya G.M."/>
            <person name="Subbotin S.A."/>
            <person name="Tiedje J.M."/>
        </authorList>
    </citation>
    <scope>NUCLEOTIDE SEQUENCE [LARGE SCALE GENOMIC DNA]</scope>
    <source>
        <strain evidence="3 4">VKM Ac-1804</strain>
    </source>
</reference>
<organism evidence="3 4">
    <name type="scientific">Agreia bicolorata</name>
    <dbReference type="NCBI Taxonomy" id="110935"/>
    <lineage>
        <taxon>Bacteria</taxon>
        <taxon>Bacillati</taxon>
        <taxon>Actinomycetota</taxon>
        <taxon>Actinomycetes</taxon>
        <taxon>Micrococcales</taxon>
        <taxon>Microbacteriaceae</taxon>
        <taxon>Agreia</taxon>
    </lineage>
</organism>
<dbReference type="EMBL" id="JYFC01000006">
    <property type="protein sequence ID" value="KJC63673.1"/>
    <property type="molecule type" value="Genomic_DNA"/>
</dbReference>
<keyword evidence="2" id="KW-0812">Transmembrane</keyword>